<feature type="transmembrane region" description="Helical" evidence="6">
    <location>
        <begin position="514"/>
        <end position="536"/>
    </location>
</feature>
<gene>
    <name evidence="8" type="ORF">H9980_12090</name>
</gene>
<feature type="transmembrane region" description="Helical" evidence="6">
    <location>
        <begin position="605"/>
        <end position="626"/>
    </location>
</feature>
<comment type="caution">
    <text evidence="8">The sequence shown here is derived from an EMBL/GenBank/DDBJ whole genome shotgun (WGS) entry which is preliminary data.</text>
</comment>
<feature type="transmembrane region" description="Helical" evidence="6">
    <location>
        <begin position="151"/>
        <end position="175"/>
    </location>
</feature>
<evidence type="ECO:0000256" key="1">
    <source>
        <dbReference type="ARBA" id="ARBA00004651"/>
    </source>
</evidence>
<dbReference type="PANTHER" id="PTHR46795:SF3">
    <property type="entry name" value="ABC TRANSPORTER PERMEASE"/>
    <property type="match status" value="1"/>
</dbReference>
<feature type="transmembrane region" description="Helical" evidence="6">
    <location>
        <begin position="54"/>
        <end position="77"/>
    </location>
</feature>
<feature type="transmembrane region" description="Helical" evidence="6">
    <location>
        <begin position="230"/>
        <end position="259"/>
    </location>
</feature>
<sequence>MSLFKLAYSNFKRSIKNYVSLIISLSFSIFVFFNFQNIAFSGAMDVLKDRNSDYITTIIEVISIVFVIFVFFFIWYATNVFLAQRKKEIGIFTFMGLDNGKIGKMYVIEISLVALLSLIIGIGTGIIFSKLFTMILLALSNISVDVSFKLTLAPFIISISLFIVIFAIMIIKGYINIVKSSVVEMLSASKQNELKVTNGILATIKAIIGMILLIAGYYCALQVGDLTSFMYILYAVVLVIVGIYFLYDGVIPFVIYKLIGNKKYLYQKQRTLWVNNIAFRLKKNYRTYAIVTILMICSVTVLATAFAMKERYDGIAHFRDTYNYTITASKQLDEKQIADEISKTNEVEFSNSYTMLSLNDEDVSSKYTYTANGIVSYSQLKQLAKKANIDFDLPELNDNQVIQLTRLYLIDISDPVSNPTITIKNQEYQIVDETNTSYLGILQENINTYVVNDNVYKQLQATSNEINIYNYKIADPNNYQASIGYLDSLVESEGGAVGYVALDPLYSDIAWVRVTYSICIFLFIVFILASGSIIFMKVSNEAYEDRERYQILRKMGISDRVLSKSIKNEIRFAYYCPFVLMVITSCFSVQALANTMQTDLFIINVVSALIILVIFYLAYLLSVFAFKQKCLSVYL</sequence>
<evidence type="ECO:0000256" key="5">
    <source>
        <dbReference type="ARBA" id="ARBA00023136"/>
    </source>
</evidence>
<dbReference type="PANTHER" id="PTHR46795">
    <property type="entry name" value="ABC TRANSPORTER PERMEASE-RELATED-RELATED"/>
    <property type="match status" value="1"/>
</dbReference>
<evidence type="ECO:0000313" key="8">
    <source>
        <dbReference type="EMBL" id="HIX82691.1"/>
    </source>
</evidence>
<feature type="transmembrane region" description="Helical" evidence="6">
    <location>
        <begin position="196"/>
        <end position="218"/>
    </location>
</feature>
<keyword evidence="6" id="KW-0813">Transport</keyword>
<comment type="subcellular location">
    <subcellularLocation>
        <location evidence="1 6">Cell membrane</location>
        <topology evidence="1 6">Multi-pass membrane protein</topology>
    </subcellularLocation>
</comment>
<keyword evidence="2 6" id="KW-1003">Cell membrane</keyword>
<evidence type="ECO:0000313" key="9">
    <source>
        <dbReference type="Proteomes" id="UP000886724"/>
    </source>
</evidence>
<feature type="transmembrane region" description="Helical" evidence="6">
    <location>
        <begin position="112"/>
        <end position="139"/>
    </location>
</feature>
<reference evidence="8" key="2">
    <citation type="submission" date="2021-04" db="EMBL/GenBank/DDBJ databases">
        <authorList>
            <person name="Gilroy R."/>
        </authorList>
    </citation>
    <scope>NUCLEOTIDE SEQUENCE</scope>
    <source>
        <strain evidence="8">ChiGjej1B1-14440</strain>
    </source>
</reference>
<dbReference type="Pfam" id="PF02687">
    <property type="entry name" value="FtsX"/>
    <property type="match status" value="1"/>
</dbReference>
<evidence type="ECO:0000256" key="3">
    <source>
        <dbReference type="ARBA" id="ARBA00022692"/>
    </source>
</evidence>
<dbReference type="Proteomes" id="UP000886724">
    <property type="component" value="Unassembled WGS sequence"/>
</dbReference>
<dbReference type="AlphaFoldDB" id="A0A9D2BNM3"/>
<feature type="transmembrane region" description="Helical" evidence="6">
    <location>
        <begin position="21"/>
        <end position="42"/>
    </location>
</feature>
<dbReference type="GO" id="GO:0055085">
    <property type="term" value="P:transmembrane transport"/>
    <property type="evidence" value="ECO:0007669"/>
    <property type="project" value="UniProtKB-UniRule"/>
</dbReference>
<dbReference type="PIRSF" id="PIRSF018968">
    <property type="entry name" value="ABC_permease_BceB"/>
    <property type="match status" value="1"/>
</dbReference>
<feature type="transmembrane region" description="Helical" evidence="6">
    <location>
        <begin position="572"/>
        <end position="593"/>
    </location>
</feature>
<reference evidence="8" key="1">
    <citation type="journal article" date="2021" name="PeerJ">
        <title>Extensive microbial diversity within the chicken gut microbiome revealed by metagenomics and culture.</title>
        <authorList>
            <person name="Gilroy R."/>
            <person name="Ravi A."/>
            <person name="Getino M."/>
            <person name="Pursley I."/>
            <person name="Horton D.L."/>
            <person name="Alikhan N.F."/>
            <person name="Baker D."/>
            <person name="Gharbi K."/>
            <person name="Hall N."/>
            <person name="Watson M."/>
            <person name="Adriaenssens E.M."/>
            <person name="Foster-Nyarko E."/>
            <person name="Jarju S."/>
            <person name="Secka A."/>
            <person name="Antonio M."/>
            <person name="Oren A."/>
            <person name="Chaudhuri R.R."/>
            <person name="La Ragione R."/>
            <person name="Hildebrand F."/>
            <person name="Pallen M.J."/>
        </authorList>
    </citation>
    <scope>NUCLEOTIDE SEQUENCE</scope>
    <source>
        <strain evidence="8">ChiGjej1B1-14440</strain>
    </source>
</reference>
<dbReference type="InterPro" id="IPR003838">
    <property type="entry name" value="ABC3_permease_C"/>
</dbReference>
<dbReference type="InterPro" id="IPR027022">
    <property type="entry name" value="ABC_permease_BceB-typ"/>
</dbReference>
<dbReference type="InterPro" id="IPR052536">
    <property type="entry name" value="ABC-4_Integral_Memb_Prot"/>
</dbReference>
<keyword evidence="5 6" id="KW-0472">Membrane</keyword>
<dbReference type="GO" id="GO:0005886">
    <property type="term" value="C:plasma membrane"/>
    <property type="evidence" value="ECO:0007669"/>
    <property type="project" value="UniProtKB-SubCell"/>
</dbReference>
<evidence type="ECO:0000256" key="2">
    <source>
        <dbReference type="ARBA" id="ARBA00022475"/>
    </source>
</evidence>
<evidence type="ECO:0000256" key="4">
    <source>
        <dbReference type="ARBA" id="ARBA00022989"/>
    </source>
</evidence>
<protein>
    <submittedName>
        <fullName evidence="8">FtsX-like permease family protein</fullName>
    </submittedName>
</protein>
<keyword evidence="4 6" id="KW-1133">Transmembrane helix</keyword>
<comment type="similarity">
    <text evidence="6">Belongs to the ABC-4 integral membrane protein family.</text>
</comment>
<name>A0A9D2BNM3_9FIRM</name>
<proteinExistence type="inferred from homology"/>
<feature type="transmembrane region" description="Helical" evidence="6">
    <location>
        <begin position="288"/>
        <end position="308"/>
    </location>
</feature>
<evidence type="ECO:0000259" key="7">
    <source>
        <dbReference type="Pfam" id="PF02687"/>
    </source>
</evidence>
<keyword evidence="3 6" id="KW-0812">Transmembrane</keyword>
<evidence type="ECO:0000256" key="6">
    <source>
        <dbReference type="PIRNR" id="PIRNR018968"/>
    </source>
</evidence>
<organism evidence="8 9">
    <name type="scientific">Candidatus Erysipelatoclostridium merdavium</name>
    <dbReference type="NCBI Taxonomy" id="2838566"/>
    <lineage>
        <taxon>Bacteria</taxon>
        <taxon>Bacillati</taxon>
        <taxon>Bacillota</taxon>
        <taxon>Erysipelotrichia</taxon>
        <taxon>Erysipelotrichales</taxon>
        <taxon>Erysipelotrichales incertae sedis</taxon>
    </lineage>
</organism>
<dbReference type="EMBL" id="DXET01000270">
    <property type="protein sequence ID" value="HIX82691.1"/>
    <property type="molecule type" value="Genomic_DNA"/>
</dbReference>
<feature type="domain" description="ABC3 transporter permease C-terminal" evidence="7">
    <location>
        <begin position="61"/>
        <end position="179"/>
    </location>
</feature>
<accession>A0A9D2BNM3</accession>